<evidence type="ECO:0000256" key="8">
    <source>
        <dbReference type="SAM" id="MobiDB-lite"/>
    </source>
</evidence>
<dbReference type="GO" id="GO:0010468">
    <property type="term" value="P:regulation of gene expression"/>
    <property type="evidence" value="ECO:0007669"/>
    <property type="project" value="TreeGrafter"/>
</dbReference>
<keyword evidence="4 7" id="KW-0863">Zinc-finger</keyword>
<evidence type="ECO:0000256" key="1">
    <source>
        <dbReference type="ARBA" id="ARBA00004123"/>
    </source>
</evidence>
<comment type="subcellular location">
    <subcellularLocation>
        <location evidence="1">Nucleus</location>
    </subcellularLocation>
</comment>
<keyword evidence="2" id="KW-0479">Metal-binding</keyword>
<evidence type="ECO:0000313" key="10">
    <source>
        <dbReference type="EMBL" id="OXA63239.1"/>
    </source>
</evidence>
<evidence type="ECO:0000256" key="7">
    <source>
        <dbReference type="PROSITE-ProRule" id="PRU00042"/>
    </source>
</evidence>
<dbReference type="AlphaFoldDB" id="A0A226F0B8"/>
<feature type="domain" description="C2H2-type" evidence="9">
    <location>
        <begin position="323"/>
        <end position="350"/>
    </location>
</feature>
<dbReference type="PANTHER" id="PTHR16515">
    <property type="entry name" value="PR DOMAIN ZINC FINGER PROTEIN"/>
    <property type="match status" value="1"/>
</dbReference>
<dbReference type="OrthoDB" id="6077919at2759"/>
<comment type="caution">
    <text evidence="10">The sequence shown here is derived from an EMBL/GenBank/DDBJ whole genome shotgun (WGS) entry which is preliminary data.</text>
</comment>
<dbReference type="Proteomes" id="UP000198287">
    <property type="component" value="Unassembled WGS sequence"/>
</dbReference>
<evidence type="ECO:0000256" key="2">
    <source>
        <dbReference type="ARBA" id="ARBA00022723"/>
    </source>
</evidence>
<sequence>MTSNKDKKLISTLKNQLLILRRDYSRCKKKLESVLIENAELKKRLGDFGHTQGQCNGSRGGPPGRQQQQQDEENELSSFEEQANETMDIDEHEDLADPSLYPVRTDHEYAKVQVARRAERTTAEALTSDDATTPRTALERVVVDFLDNIAKLSTKKCAFVDHEDLSLYDKDGLEPFSVVLRKKLDSYLMDAAQEEINLTINSNIVVPSSKSRKGPIKYFSKPPSPGASNCARIRKKWPNSVPYVETNSSGTVNAIHHDFDDENLVQHICKVCGVSVDTKAILKRHMITHTTGSEPCPVCGQLFKRKDDMNKHFQRIHERNYRFQCSMCPKKFIDASGFRRHERIHLGIRPHLCSVCGRSFPESVNLRLHMEIQHNPNRKGRLRRVKLVVQ</sequence>
<accession>A0A226F0B8</accession>
<dbReference type="SMART" id="SM00355">
    <property type="entry name" value="ZnF_C2H2"/>
    <property type="match status" value="4"/>
</dbReference>
<feature type="domain" description="C2H2-type" evidence="9">
    <location>
        <begin position="294"/>
        <end position="322"/>
    </location>
</feature>
<dbReference type="PROSITE" id="PS50157">
    <property type="entry name" value="ZINC_FINGER_C2H2_2"/>
    <property type="match status" value="4"/>
</dbReference>
<evidence type="ECO:0000256" key="5">
    <source>
        <dbReference type="ARBA" id="ARBA00022833"/>
    </source>
</evidence>
<feature type="domain" description="C2H2-type" evidence="9">
    <location>
        <begin position="351"/>
        <end position="379"/>
    </location>
</feature>
<dbReference type="InterPro" id="IPR050331">
    <property type="entry name" value="Zinc_finger"/>
</dbReference>
<feature type="region of interest" description="Disordered" evidence="8">
    <location>
        <begin position="47"/>
        <end position="82"/>
    </location>
</feature>
<dbReference type="PANTHER" id="PTHR16515:SF66">
    <property type="entry name" value="C2H2-TYPE DOMAIN-CONTAINING PROTEIN"/>
    <property type="match status" value="1"/>
</dbReference>
<dbReference type="EMBL" id="LNIX01000001">
    <property type="protein sequence ID" value="OXA63239.1"/>
    <property type="molecule type" value="Genomic_DNA"/>
</dbReference>
<name>A0A226F0B8_FOLCA</name>
<dbReference type="STRING" id="158441.A0A226F0B8"/>
<dbReference type="PROSITE" id="PS00028">
    <property type="entry name" value="ZINC_FINGER_C2H2_1"/>
    <property type="match status" value="4"/>
</dbReference>
<evidence type="ECO:0000256" key="4">
    <source>
        <dbReference type="ARBA" id="ARBA00022771"/>
    </source>
</evidence>
<keyword evidence="3" id="KW-0677">Repeat</keyword>
<feature type="domain" description="C2H2-type" evidence="9">
    <location>
        <begin position="267"/>
        <end position="294"/>
    </location>
</feature>
<dbReference type="Gene3D" id="3.30.160.60">
    <property type="entry name" value="Classic Zinc Finger"/>
    <property type="match status" value="3"/>
</dbReference>
<keyword evidence="5" id="KW-0862">Zinc</keyword>
<evidence type="ECO:0000256" key="6">
    <source>
        <dbReference type="ARBA" id="ARBA00023242"/>
    </source>
</evidence>
<dbReference type="GO" id="GO:0005634">
    <property type="term" value="C:nucleus"/>
    <property type="evidence" value="ECO:0007669"/>
    <property type="project" value="UniProtKB-SubCell"/>
</dbReference>
<dbReference type="Pfam" id="PF00096">
    <property type="entry name" value="zf-C2H2"/>
    <property type="match status" value="3"/>
</dbReference>
<proteinExistence type="predicted"/>
<dbReference type="OMA" id="HISIHEG"/>
<dbReference type="GO" id="GO:0008270">
    <property type="term" value="F:zinc ion binding"/>
    <property type="evidence" value="ECO:0007669"/>
    <property type="project" value="UniProtKB-KW"/>
</dbReference>
<evidence type="ECO:0000313" key="11">
    <source>
        <dbReference type="Proteomes" id="UP000198287"/>
    </source>
</evidence>
<dbReference type="InterPro" id="IPR036236">
    <property type="entry name" value="Znf_C2H2_sf"/>
</dbReference>
<reference evidence="10 11" key="1">
    <citation type="submission" date="2015-12" db="EMBL/GenBank/DDBJ databases">
        <title>The genome of Folsomia candida.</title>
        <authorList>
            <person name="Faddeeva A."/>
            <person name="Derks M.F."/>
            <person name="Anvar Y."/>
            <person name="Smit S."/>
            <person name="Van Straalen N."/>
            <person name="Roelofs D."/>
        </authorList>
    </citation>
    <scope>NUCLEOTIDE SEQUENCE [LARGE SCALE GENOMIC DNA]</scope>
    <source>
        <strain evidence="10 11">VU population</strain>
        <tissue evidence="10">Whole body</tissue>
    </source>
</reference>
<dbReference type="SUPFAM" id="SSF57667">
    <property type="entry name" value="beta-beta-alpha zinc fingers"/>
    <property type="match status" value="2"/>
</dbReference>
<dbReference type="InterPro" id="IPR013087">
    <property type="entry name" value="Znf_C2H2_type"/>
</dbReference>
<gene>
    <name evidence="10" type="ORF">Fcan01_02575</name>
</gene>
<evidence type="ECO:0000259" key="9">
    <source>
        <dbReference type="PROSITE" id="PS50157"/>
    </source>
</evidence>
<evidence type="ECO:0000256" key="3">
    <source>
        <dbReference type="ARBA" id="ARBA00022737"/>
    </source>
</evidence>
<keyword evidence="11" id="KW-1185">Reference proteome</keyword>
<organism evidence="10 11">
    <name type="scientific">Folsomia candida</name>
    <name type="common">Springtail</name>
    <dbReference type="NCBI Taxonomy" id="158441"/>
    <lineage>
        <taxon>Eukaryota</taxon>
        <taxon>Metazoa</taxon>
        <taxon>Ecdysozoa</taxon>
        <taxon>Arthropoda</taxon>
        <taxon>Hexapoda</taxon>
        <taxon>Collembola</taxon>
        <taxon>Entomobryomorpha</taxon>
        <taxon>Isotomoidea</taxon>
        <taxon>Isotomidae</taxon>
        <taxon>Proisotominae</taxon>
        <taxon>Folsomia</taxon>
    </lineage>
</organism>
<keyword evidence="6" id="KW-0539">Nucleus</keyword>
<protein>
    <submittedName>
        <fullName evidence="10">Zinc finger protein 57</fullName>
    </submittedName>
</protein>